<evidence type="ECO:0000313" key="3">
    <source>
        <dbReference type="Proteomes" id="UP000297280"/>
    </source>
</evidence>
<sequence length="66" mass="7416">MKDMNNLTEPETTPLDALPSHRPGRRPGRPGYYSKFQCNLGDAQHAQPEFEVQPDSGKTINIVHAR</sequence>
<organism evidence="2 3">
    <name type="scientific">Botrytis porri</name>
    <dbReference type="NCBI Taxonomy" id="87229"/>
    <lineage>
        <taxon>Eukaryota</taxon>
        <taxon>Fungi</taxon>
        <taxon>Dikarya</taxon>
        <taxon>Ascomycota</taxon>
        <taxon>Pezizomycotina</taxon>
        <taxon>Leotiomycetes</taxon>
        <taxon>Helotiales</taxon>
        <taxon>Sclerotiniaceae</taxon>
        <taxon>Botrytis</taxon>
    </lineage>
</organism>
<dbReference type="AlphaFoldDB" id="A0A4Z1K6V8"/>
<feature type="compositionally biased region" description="Polar residues" evidence="1">
    <location>
        <begin position="1"/>
        <end position="11"/>
    </location>
</feature>
<comment type="caution">
    <text evidence="2">The sequence shown here is derived from an EMBL/GenBank/DDBJ whole genome shotgun (WGS) entry which is preliminary data.</text>
</comment>
<dbReference type="Proteomes" id="UP000297280">
    <property type="component" value="Unassembled WGS sequence"/>
</dbReference>
<keyword evidence="3" id="KW-1185">Reference proteome</keyword>
<protein>
    <submittedName>
        <fullName evidence="2">Uncharacterized protein</fullName>
    </submittedName>
</protein>
<gene>
    <name evidence="2" type="ORF">BPOR_1251g00010</name>
</gene>
<accession>A0A4Z1K6V8</accession>
<reference evidence="2 3" key="1">
    <citation type="submission" date="2017-12" db="EMBL/GenBank/DDBJ databases">
        <title>Comparative genomics of Botrytis spp.</title>
        <authorList>
            <person name="Valero-Jimenez C.A."/>
            <person name="Tapia P."/>
            <person name="Veloso J."/>
            <person name="Silva-Moreno E."/>
            <person name="Staats M."/>
            <person name="Valdes J.H."/>
            <person name="Van Kan J.A.L."/>
        </authorList>
    </citation>
    <scope>NUCLEOTIDE SEQUENCE [LARGE SCALE GENOMIC DNA]</scope>
    <source>
        <strain evidence="2 3">MUCL3349</strain>
    </source>
</reference>
<evidence type="ECO:0000313" key="2">
    <source>
        <dbReference type="EMBL" id="TGO81244.1"/>
    </source>
</evidence>
<evidence type="ECO:0000256" key="1">
    <source>
        <dbReference type="SAM" id="MobiDB-lite"/>
    </source>
</evidence>
<dbReference type="EMBL" id="PQXO01001244">
    <property type="protein sequence ID" value="TGO81244.1"/>
    <property type="molecule type" value="Genomic_DNA"/>
</dbReference>
<name>A0A4Z1K6V8_9HELO</name>
<proteinExistence type="predicted"/>
<feature type="region of interest" description="Disordered" evidence="1">
    <location>
        <begin position="1"/>
        <end position="32"/>
    </location>
</feature>